<dbReference type="EMBL" id="VVZX01000003">
    <property type="protein sequence ID" value="KAA5276245.1"/>
    <property type="molecule type" value="Genomic_DNA"/>
</dbReference>
<evidence type="ECO:0000313" key="4">
    <source>
        <dbReference type="Proteomes" id="UP000335496"/>
    </source>
</evidence>
<evidence type="ECO:0000313" key="3">
    <source>
        <dbReference type="Proteomes" id="UP000291917"/>
    </source>
</evidence>
<keyword evidence="4" id="KW-1185">Reference proteome</keyword>
<dbReference type="EMBL" id="RCXL01000003">
    <property type="protein sequence ID" value="RYT77502.1"/>
    <property type="molecule type" value="Genomic_DNA"/>
</dbReference>
<comment type="caution">
    <text evidence="2">The sequence shown here is derived from an EMBL/GenBank/DDBJ whole genome shotgun (WGS) entry which is preliminary data.</text>
</comment>
<dbReference type="Proteomes" id="UP000291917">
    <property type="component" value="Unassembled WGS sequence"/>
</dbReference>
<dbReference type="RefSeq" id="WP_130088873.1">
    <property type="nucleotide sequence ID" value="NZ_RCXL01000003.1"/>
</dbReference>
<reference evidence="1 4" key="1">
    <citation type="journal article" date="2019" name="Nat. Med.">
        <title>A library of human gut bacterial isolates paired with longitudinal multiomics data enables mechanistic microbiome research.</title>
        <authorList>
            <person name="Poyet M."/>
            <person name="Groussin M."/>
            <person name="Gibbons S.M."/>
            <person name="Avila-Pacheco J."/>
            <person name="Jiang X."/>
            <person name="Kearney S.M."/>
            <person name="Perrotta A.R."/>
            <person name="Berdy B."/>
            <person name="Zhao S."/>
            <person name="Lieberman T.D."/>
            <person name="Swanson P.K."/>
            <person name="Smith M."/>
            <person name="Roesemann S."/>
            <person name="Alexander J.E."/>
            <person name="Rich S.A."/>
            <person name="Livny J."/>
            <person name="Vlamakis H."/>
            <person name="Clish C."/>
            <person name="Bullock K."/>
            <person name="Deik A."/>
            <person name="Scott J."/>
            <person name="Pierce K.A."/>
            <person name="Xavier R.J."/>
            <person name="Alm E.J."/>
        </authorList>
    </citation>
    <scope>NUCLEOTIDE SEQUENCE [LARGE SCALE GENOMIC DNA]</scope>
    <source>
        <strain evidence="1 4">BIOML-A1</strain>
    </source>
</reference>
<dbReference type="AlphaFoldDB" id="A0A4Q5H7S0"/>
<accession>A0A4Q5H7S0</accession>
<proteinExistence type="predicted"/>
<sequence length="135" mass="15846">MPKLSSISVKYRGGFRGSYIDVTQLIDKRVRVDVIDFKKEEKSNVRNCDFYCRMQLRISGVLCVTWHSSEVLTNFLEDCREHQQDTGEVVFPIECCMFSVGDDRAYYLIDAPDDAFVPTERELEKMFDKARRNKR</sequence>
<evidence type="ECO:0000313" key="2">
    <source>
        <dbReference type="EMBL" id="RYT77502.1"/>
    </source>
</evidence>
<gene>
    <name evidence="2" type="ORF">EAJ03_02860</name>
    <name evidence="1" type="ORF">F2Z23_02850</name>
</gene>
<dbReference type="Proteomes" id="UP000335496">
    <property type="component" value="Unassembled WGS sequence"/>
</dbReference>
<evidence type="ECO:0000313" key="1">
    <source>
        <dbReference type="EMBL" id="KAA5276245.1"/>
    </source>
</evidence>
<organism evidence="2 3">
    <name type="scientific">Bacteroides eggerthii</name>
    <dbReference type="NCBI Taxonomy" id="28111"/>
    <lineage>
        <taxon>Bacteria</taxon>
        <taxon>Pseudomonadati</taxon>
        <taxon>Bacteroidota</taxon>
        <taxon>Bacteroidia</taxon>
        <taxon>Bacteroidales</taxon>
        <taxon>Bacteroidaceae</taxon>
        <taxon>Bacteroides</taxon>
    </lineage>
</organism>
<name>A0A4Q5H7S0_9BACE</name>
<reference evidence="2 3" key="2">
    <citation type="journal article" date="2019" name="Science, e1252229">
        <title>Invertible promoters mediate bacterial phase variation, antibiotic resistance, and host adaptation in the gut.</title>
        <authorList>
            <person name="Jiang X."/>
            <person name="Hall A.B."/>
            <person name="Arthur T.D."/>
            <person name="Plichta D.R."/>
            <person name="Covington C.T."/>
            <person name="Poyet M."/>
            <person name="Crothers J."/>
            <person name="Moses P.L."/>
            <person name="Tolonen A.C."/>
            <person name="Vlamakis H."/>
            <person name="Alm E.J."/>
            <person name="Xavier R.J."/>
        </authorList>
    </citation>
    <scope>NUCLEOTIDE SEQUENCE [LARGE SCALE GENOMIC DNA]</scope>
    <source>
        <strain evidence="2">Bj_0095</strain>
        <strain evidence="3">bj_0095</strain>
    </source>
</reference>
<protein>
    <submittedName>
        <fullName evidence="2">Uncharacterized protein</fullName>
    </submittedName>
</protein>